<feature type="transmembrane region" description="Helical" evidence="7">
    <location>
        <begin position="439"/>
        <end position="458"/>
    </location>
</feature>
<organism evidence="10 11">
    <name type="scientific">Flavisolibacter ginsengisoli DSM 18119</name>
    <dbReference type="NCBI Taxonomy" id="1121884"/>
    <lineage>
        <taxon>Bacteria</taxon>
        <taxon>Pseudomonadati</taxon>
        <taxon>Bacteroidota</taxon>
        <taxon>Chitinophagia</taxon>
        <taxon>Chitinophagales</taxon>
        <taxon>Chitinophagaceae</taxon>
        <taxon>Flavisolibacter</taxon>
    </lineage>
</organism>
<feature type="domain" description="Integral membrane bound transporter" evidence="9">
    <location>
        <begin position="405"/>
        <end position="525"/>
    </location>
</feature>
<comment type="subcellular location">
    <subcellularLocation>
        <location evidence="1">Cell membrane</location>
        <topology evidence="1">Multi-pass membrane protein</topology>
    </subcellularLocation>
</comment>
<dbReference type="AlphaFoldDB" id="A0A1M4UM98"/>
<dbReference type="EMBL" id="FQUU01000002">
    <property type="protein sequence ID" value="SHE57912.1"/>
    <property type="molecule type" value="Genomic_DNA"/>
</dbReference>
<evidence type="ECO:0000256" key="2">
    <source>
        <dbReference type="ARBA" id="ARBA00022475"/>
    </source>
</evidence>
<evidence type="ECO:0000313" key="11">
    <source>
        <dbReference type="Proteomes" id="UP000184048"/>
    </source>
</evidence>
<dbReference type="Pfam" id="PF12805">
    <property type="entry name" value="FUSC-like"/>
    <property type="match status" value="1"/>
</dbReference>
<keyword evidence="3 7" id="KW-0812">Transmembrane</keyword>
<dbReference type="RefSeq" id="WP_072833851.1">
    <property type="nucleotide sequence ID" value="NZ_FQUU01000002.1"/>
</dbReference>
<name>A0A1M4UM98_9BACT</name>
<dbReference type="Pfam" id="PF13515">
    <property type="entry name" value="FUSC_2"/>
    <property type="match status" value="1"/>
</dbReference>
<evidence type="ECO:0000256" key="1">
    <source>
        <dbReference type="ARBA" id="ARBA00004651"/>
    </source>
</evidence>
<keyword evidence="11" id="KW-1185">Reference proteome</keyword>
<feature type="transmembrane region" description="Helical" evidence="7">
    <location>
        <begin position="68"/>
        <end position="87"/>
    </location>
</feature>
<keyword evidence="5 7" id="KW-0472">Membrane</keyword>
<dbReference type="OrthoDB" id="8670769at2"/>
<evidence type="ECO:0000259" key="8">
    <source>
        <dbReference type="Pfam" id="PF12805"/>
    </source>
</evidence>
<evidence type="ECO:0000256" key="5">
    <source>
        <dbReference type="ARBA" id="ARBA00023136"/>
    </source>
</evidence>
<dbReference type="STRING" id="1121884.SAMN02745131_00711"/>
<evidence type="ECO:0000256" key="4">
    <source>
        <dbReference type="ARBA" id="ARBA00022989"/>
    </source>
</evidence>
<feature type="transmembrane region" description="Helical" evidence="7">
    <location>
        <begin position="464"/>
        <end position="480"/>
    </location>
</feature>
<feature type="transmembrane region" description="Helical" evidence="7">
    <location>
        <begin position="513"/>
        <end position="532"/>
    </location>
</feature>
<reference evidence="10 11" key="1">
    <citation type="submission" date="2016-11" db="EMBL/GenBank/DDBJ databases">
        <authorList>
            <person name="Jaros S."/>
            <person name="Januszkiewicz K."/>
            <person name="Wedrychowicz H."/>
        </authorList>
    </citation>
    <scope>NUCLEOTIDE SEQUENCE [LARGE SCALE GENOMIC DNA]</scope>
    <source>
        <strain evidence="10 11">DSM 18119</strain>
    </source>
</reference>
<feature type="transmembrane region" description="Helical" evidence="7">
    <location>
        <begin position="93"/>
        <end position="126"/>
    </location>
</feature>
<dbReference type="InterPro" id="IPR049453">
    <property type="entry name" value="Memb_transporter_dom"/>
</dbReference>
<evidence type="ECO:0000256" key="7">
    <source>
        <dbReference type="SAM" id="Phobius"/>
    </source>
</evidence>
<feature type="transmembrane region" description="Helical" evidence="7">
    <location>
        <begin position="138"/>
        <end position="160"/>
    </location>
</feature>
<dbReference type="PANTHER" id="PTHR30509:SF9">
    <property type="entry name" value="MULTIDRUG RESISTANCE PROTEIN MDTO"/>
    <property type="match status" value="1"/>
</dbReference>
<keyword evidence="4 7" id="KW-1133">Transmembrane helix</keyword>
<dbReference type="Proteomes" id="UP000184048">
    <property type="component" value="Unassembled WGS sequence"/>
</dbReference>
<protein>
    <submittedName>
        <fullName evidence="10">TIGR01666 family membrane protein</fullName>
    </submittedName>
</protein>
<evidence type="ECO:0000256" key="6">
    <source>
        <dbReference type="ARBA" id="ARBA00043993"/>
    </source>
</evidence>
<accession>A0A1M4UM98</accession>
<dbReference type="InterPro" id="IPR032692">
    <property type="entry name" value="YccS_N"/>
</dbReference>
<comment type="similarity">
    <text evidence="6">Belongs to the YccS/YhfK family.</text>
</comment>
<sequence>MQPKAKEIRYFFYSQAFADGLRTTISILLPSLILSYFKLLNAGLSISLGALCVSLADAPGPMIHKRNGMLFAAVFVFIITLLTSLASANVYTMGILILLSTFFFSMFNVYGVRASAVGSGAILAMILTMDKIVPKPQILSEGILILLGSMWYFLVSIAFYKIQPYRAGQRILGECIRTIATFLSIKADFYNPKTDLEKDYSKMVAQQVAVNEKQDAVREILFKTRQIVSESTATGRKLVLTFVETIDLFEDITATYYDYASLRKKYENTGVLEKISWFIKDVAFELDQMGIAIQVNSPYKQRFDFEKQLLQLKEDINETGKEEGASNLVLRKILVNVRRLVQRVLELQEYFEKGAPGKEKTTLDHSHFVTHQSLDPKIFLDNLSLQSSVFKHASRVAIASIFGYIFVNLFAYGHHSYWVLMTIVFMLKPAFSLTKQRNIERIIGTVIGGLLGIALLLFVSNKEVLFGIMVVLMILNYSLVRINYLAMVLCLTPFVLILFSLLGVSVLDVAKERILDTVLGCTIAFSAGYFLFPTWEAEHLKGYLLKMLQANKEYLNKIYEGLCGKQINLLEYKLVRKEVYVSSANVAAAFQRMLSEPKNKQRNSKVMHQFVVLNHILFSNIATVVTSLLNKTPAGHAPILIQSVKRSTVLINQTIDKVGGENSLKNERPVESIPQSMTSLTADDQLIKDQLDFIQRVIIDLDKTTTQLISSKNTE</sequence>
<dbReference type="GO" id="GO:0005886">
    <property type="term" value="C:plasma membrane"/>
    <property type="evidence" value="ECO:0007669"/>
    <property type="project" value="UniProtKB-SubCell"/>
</dbReference>
<proteinExistence type="inferred from homology"/>
<feature type="transmembrane region" description="Helical" evidence="7">
    <location>
        <begin position="487"/>
        <end position="507"/>
    </location>
</feature>
<feature type="transmembrane region" description="Helical" evidence="7">
    <location>
        <begin position="39"/>
        <end position="56"/>
    </location>
</feature>
<feature type="transmembrane region" description="Helical" evidence="7">
    <location>
        <begin position="401"/>
        <end position="427"/>
    </location>
</feature>
<feature type="domain" description="Integral membrane protein YccS N-terminal" evidence="8">
    <location>
        <begin position="69"/>
        <end position="342"/>
    </location>
</feature>
<gene>
    <name evidence="10" type="ORF">SAMN02745131_00711</name>
</gene>
<dbReference type="PANTHER" id="PTHR30509">
    <property type="entry name" value="P-HYDROXYBENZOIC ACID EFFLUX PUMP SUBUNIT-RELATED"/>
    <property type="match status" value="1"/>
</dbReference>
<keyword evidence="2" id="KW-1003">Cell membrane</keyword>
<evidence type="ECO:0000313" key="10">
    <source>
        <dbReference type="EMBL" id="SHE57912.1"/>
    </source>
</evidence>
<evidence type="ECO:0000259" key="9">
    <source>
        <dbReference type="Pfam" id="PF13515"/>
    </source>
</evidence>
<evidence type="ECO:0000256" key="3">
    <source>
        <dbReference type="ARBA" id="ARBA00022692"/>
    </source>
</evidence>